<proteinExistence type="predicted"/>
<evidence type="ECO:0008006" key="4">
    <source>
        <dbReference type="Google" id="ProtNLM"/>
    </source>
</evidence>
<feature type="transmembrane region" description="Helical" evidence="1">
    <location>
        <begin position="101"/>
        <end position="119"/>
    </location>
</feature>
<organism evidence="2 3">
    <name type="scientific">Streptomyces graminofaciens</name>
    <dbReference type="NCBI Taxonomy" id="68212"/>
    <lineage>
        <taxon>Bacteria</taxon>
        <taxon>Bacillati</taxon>
        <taxon>Actinomycetota</taxon>
        <taxon>Actinomycetes</taxon>
        <taxon>Kitasatosporales</taxon>
        <taxon>Streptomycetaceae</taxon>
        <taxon>Streptomyces</taxon>
    </lineage>
</organism>
<feature type="transmembrane region" description="Helical" evidence="1">
    <location>
        <begin position="12"/>
        <end position="29"/>
    </location>
</feature>
<evidence type="ECO:0000313" key="3">
    <source>
        <dbReference type="Proteomes" id="UP001321542"/>
    </source>
</evidence>
<reference evidence="2 3" key="2">
    <citation type="journal article" date="2023" name="ChemBioChem">
        <title>Acyltransferase Domain Exchange between Two Independent Type I Polyketide Synthases in the Same Producer Strain of Macrolide Antibiotics.</title>
        <authorList>
            <person name="Kudo F."/>
            <person name="Kishikawa K."/>
            <person name="Tsuboi K."/>
            <person name="Kido T."/>
            <person name="Usui T."/>
            <person name="Hashimoto J."/>
            <person name="Shin-Ya K."/>
            <person name="Miyanaga A."/>
            <person name="Eguchi T."/>
        </authorList>
    </citation>
    <scope>NUCLEOTIDE SEQUENCE [LARGE SCALE GENOMIC DNA]</scope>
    <source>
        <strain evidence="2 3">A-8890</strain>
    </source>
</reference>
<keyword evidence="1" id="KW-1133">Transmembrane helix</keyword>
<dbReference type="RefSeq" id="WP_286246838.1">
    <property type="nucleotide sequence ID" value="NZ_AP018448.1"/>
</dbReference>
<keyword evidence="1" id="KW-0812">Transmembrane</keyword>
<evidence type="ECO:0000313" key="2">
    <source>
        <dbReference type="EMBL" id="BBC28898.1"/>
    </source>
</evidence>
<keyword evidence="1" id="KW-0472">Membrane</keyword>
<accession>A0ABN5V6F1</accession>
<dbReference type="Pfam" id="PF10825">
    <property type="entry name" value="DUF2752"/>
    <property type="match status" value="1"/>
</dbReference>
<reference evidence="2 3" key="1">
    <citation type="journal article" date="2010" name="ChemBioChem">
        <title>Cloning and characterization of the biosynthetic gene cluster of 16-membered macrolide antibiotic FD-891: involvement of a dual functional cytochrome P450 monooxygenase catalyzing epoxidation and hydroxylation.</title>
        <authorList>
            <person name="Kudo F."/>
            <person name="Motegi A."/>
            <person name="Mizoue K."/>
            <person name="Eguchi T."/>
        </authorList>
    </citation>
    <scope>NUCLEOTIDE SEQUENCE [LARGE SCALE GENOMIC DNA]</scope>
    <source>
        <strain evidence="2 3">A-8890</strain>
    </source>
</reference>
<protein>
    <recommendedName>
        <fullName evidence="4">DUF2752 domain-containing protein</fullName>
    </recommendedName>
</protein>
<dbReference type="Proteomes" id="UP001321542">
    <property type="component" value="Chromosome"/>
</dbReference>
<evidence type="ECO:0000256" key="1">
    <source>
        <dbReference type="SAM" id="Phobius"/>
    </source>
</evidence>
<dbReference type="InterPro" id="IPR021215">
    <property type="entry name" value="DUF2752"/>
</dbReference>
<sequence length="131" mass="13909">MTAPLRHRAREAWLGGAVLAAVTVAAALFDPTRPGRFPSCPFRAVTGWDCPGCGSLRALHALTHGDVVAAVDYNALLVGFLPFGAVIWLRAVTGRFRPRVLPVWAARALAATVVLWAVIRNLPLFGGVLAS</sequence>
<dbReference type="EMBL" id="AP018448">
    <property type="protein sequence ID" value="BBC28898.1"/>
    <property type="molecule type" value="Genomic_DNA"/>
</dbReference>
<feature type="transmembrane region" description="Helical" evidence="1">
    <location>
        <begin position="67"/>
        <end position="89"/>
    </location>
</feature>
<keyword evidence="3" id="KW-1185">Reference proteome</keyword>
<name>A0ABN5V6F1_9ACTN</name>
<gene>
    <name evidence="2" type="ORF">SGFS_001890</name>
</gene>